<accession>A0A174NCI1</accession>
<dbReference type="AlphaFoldDB" id="A0A174NCI1"/>
<evidence type="ECO:0000313" key="2">
    <source>
        <dbReference type="Proteomes" id="UP000095766"/>
    </source>
</evidence>
<reference evidence="1 2" key="1">
    <citation type="submission" date="2015-09" db="EMBL/GenBank/DDBJ databases">
        <authorList>
            <consortium name="Pathogen Informatics"/>
        </authorList>
    </citation>
    <scope>NUCLEOTIDE SEQUENCE [LARGE SCALE GENOMIC DNA]</scope>
    <source>
        <strain evidence="1 2">2789STDY5834898</strain>
    </source>
</reference>
<name>A0A174NCI1_BACUN</name>
<dbReference type="Proteomes" id="UP000095766">
    <property type="component" value="Unassembled WGS sequence"/>
</dbReference>
<gene>
    <name evidence="1" type="ORF">ERS852510_01862</name>
</gene>
<protein>
    <submittedName>
        <fullName evidence="1">Uncharacterized protein</fullName>
    </submittedName>
</protein>
<dbReference type="EMBL" id="CZAO01000008">
    <property type="protein sequence ID" value="CUP58406.1"/>
    <property type="molecule type" value="Genomic_DNA"/>
</dbReference>
<sequence length="273" mass="32071">MVRMSSKEDLNVPTYLIEHLLAIIKITNESPNLLQTQADYSTIFETIEDVRAYICKCAQEYEIIEEFTSKKIEDLINCFDFLICDHKLIRLCNLLLLFKKAQEIKLVSDTNERKTLEADEQKIIETAIQNELFEHLKISHKLEEYAPLIVWNRSNPPTSFIYEKKEGIYTYAASNPRPISIDKSALKQMKNKEAEILKSQTYITNHLYKRLIQKGFVLPSPSRTKLKTKPACFIYDTLMFLGYFSNDYSIMNNKYRINKAKRDRIKEIIIFTK</sequence>
<evidence type="ECO:0000313" key="1">
    <source>
        <dbReference type="EMBL" id="CUP58406.1"/>
    </source>
</evidence>
<organism evidence="1 2">
    <name type="scientific">Bacteroides uniformis</name>
    <dbReference type="NCBI Taxonomy" id="820"/>
    <lineage>
        <taxon>Bacteria</taxon>
        <taxon>Pseudomonadati</taxon>
        <taxon>Bacteroidota</taxon>
        <taxon>Bacteroidia</taxon>
        <taxon>Bacteroidales</taxon>
        <taxon>Bacteroidaceae</taxon>
        <taxon>Bacteroides</taxon>
    </lineage>
</organism>
<proteinExistence type="predicted"/>
<dbReference type="RefSeq" id="WP_057253154.1">
    <property type="nucleotide sequence ID" value="NZ_BQNO01000001.1"/>
</dbReference>